<dbReference type="InterPro" id="IPR013976">
    <property type="entry name" value="HDOD"/>
</dbReference>
<dbReference type="OrthoDB" id="8770724at2"/>
<sequence>MYQWLRRLFSGPARAGASALALPAARSASAKPAVATPPAMPFDQLDLVNRLYHHWMFDIEGESEFDTNAQEVQVLDALAAILNSQQSGSALVRRMPGMIPQLLQSLRRDNFSGAQLARTISSDVVLVATVIRAANSSLNGNGAISSVDHAVMLIGQEGLRHLITSVAFRPIIDLNSGHFTRTLAPRIWDHSERCAQANRALAEALGIDPFEAFLAGLVQHVGLIVSLRIMDQMAKGDKHLGSEMFCAGLVRDARILTCSIGREWNFPASVVNAIGEQAGMQKGAIVSPLGRLLTLTDYMGKVRILVENQRAPFGDPALFGGLPPSAAEAYRSLRAIDAVGLAAPGDAGAAS</sequence>
<feature type="domain" description="HDOD" evidence="2">
    <location>
        <begin position="92"/>
        <end position="280"/>
    </location>
</feature>
<dbReference type="AlphaFoldDB" id="A0A2G8SZV7"/>
<feature type="signal peptide" evidence="1">
    <location>
        <begin position="1"/>
        <end position="30"/>
    </location>
</feature>
<feature type="chain" id="PRO_5013654745" description="HDOD domain-containing protein" evidence="1">
    <location>
        <begin position="31"/>
        <end position="351"/>
    </location>
</feature>
<dbReference type="PANTHER" id="PTHR33525:SF6">
    <property type="entry name" value="HDOD DOMAIN-CONTAINING PROTEIN"/>
    <property type="match status" value="1"/>
</dbReference>
<organism evidence="3 4">
    <name type="scientific">Massilia psychrophila</name>
    <dbReference type="NCBI Taxonomy" id="1603353"/>
    <lineage>
        <taxon>Bacteria</taxon>
        <taxon>Pseudomonadati</taxon>
        <taxon>Pseudomonadota</taxon>
        <taxon>Betaproteobacteria</taxon>
        <taxon>Burkholderiales</taxon>
        <taxon>Oxalobacteraceae</taxon>
        <taxon>Telluria group</taxon>
        <taxon>Massilia</taxon>
    </lineage>
</organism>
<dbReference type="Proteomes" id="UP000228593">
    <property type="component" value="Unassembled WGS sequence"/>
</dbReference>
<accession>A0A2G8SZV7</accession>
<dbReference type="RefSeq" id="WP_099916471.1">
    <property type="nucleotide sequence ID" value="NZ_BMHS01000007.1"/>
</dbReference>
<dbReference type="EMBL" id="PDOB01000020">
    <property type="protein sequence ID" value="PIL39301.1"/>
    <property type="molecule type" value="Genomic_DNA"/>
</dbReference>
<dbReference type="PROSITE" id="PS51833">
    <property type="entry name" value="HDOD"/>
    <property type="match status" value="1"/>
</dbReference>
<keyword evidence="4" id="KW-1185">Reference proteome</keyword>
<comment type="caution">
    <text evidence="3">The sequence shown here is derived from an EMBL/GenBank/DDBJ whole genome shotgun (WGS) entry which is preliminary data.</text>
</comment>
<gene>
    <name evidence="3" type="ORF">CR103_13290</name>
</gene>
<dbReference type="Pfam" id="PF08668">
    <property type="entry name" value="HDOD"/>
    <property type="match status" value="1"/>
</dbReference>
<evidence type="ECO:0000256" key="1">
    <source>
        <dbReference type="SAM" id="SignalP"/>
    </source>
</evidence>
<name>A0A2G8SZV7_9BURK</name>
<dbReference type="InterPro" id="IPR052340">
    <property type="entry name" value="RNase_Y/CdgJ"/>
</dbReference>
<dbReference type="SUPFAM" id="SSF109604">
    <property type="entry name" value="HD-domain/PDEase-like"/>
    <property type="match status" value="1"/>
</dbReference>
<keyword evidence="1" id="KW-0732">Signal</keyword>
<dbReference type="Gene3D" id="1.10.3210.10">
    <property type="entry name" value="Hypothetical protein af1432"/>
    <property type="match status" value="1"/>
</dbReference>
<protein>
    <recommendedName>
        <fullName evidence="2">HDOD domain-containing protein</fullName>
    </recommendedName>
</protein>
<evidence type="ECO:0000313" key="4">
    <source>
        <dbReference type="Proteomes" id="UP000228593"/>
    </source>
</evidence>
<reference evidence="3 4" key="1">
    <citation type="submission" date="2017-10" db="EMBL/GenBank/DDBJ databases">
        <title>Massilia psychrophilum sp. nov., a novel purple-pigmented bacterium isolated from Tianshan glacier, Xinjiang Municipality, China.</title>
        <authorList>
            <person name="Wang H."/>
        </authorList>
    </citation>
    <scope>NUCLEOTIDE SEQUENCE [LARGE SCALE GENOMIC DNA]</scope>
    <source>
        <strain evidence="3 4">JCM 30813</strain>
    </source>
</reference>
<dbReference type="PANTHER" id="PTHR33525">
    <property type="match status" value="1"/>
</dbReference>
<evidence type="ECO:0000313" key="3">
    <source>
        <dbReference type="EMBL" id="PIL39301.1"/>
    </source>
</evidence>
<proteinExistence type="predicted"/>
<evidence type="ECO:0000259" key="2">
    <source>
        <dbReference type="PROSITE" id="PS51833"/>
    </source>
</evidence>